<dbReference type="EMBL" id="MT143795">
    <property type="protein sequence ID" value="QJB02599.1"/>
    <property type="molecule type" value="Genomic_DNA"/>
</dbReference>
<dbReference type="EMBL" id="MT143611">
    <property type="protein sequence ID" value="QJA98827.1"/>
    <property type="molecule type" value="Genomic_DNA"/>
</dbReference>
<evidence type="ECO:0000313" key="1">
    <source>
        <dbReference type="EMBL" id="QJA98827.1"/>
    </source>
</evidence>
<dbReference type="AlphaFoldDB" id="A0A6M3LU12"/>
<reference evidence="1" key="1">
    <citation type="submission" date="2020-03" db="EMBL/GenBank/DDBJ databases">
        <title>The deep terrestrial virosphere.</title>
        <authorList>
            <person name="Holmfeldt K."/>
            <person name="Nilsson E."/>
            <person name="Simone D."/>
            <person name="Lopez-Fernandez M."/>
            <person name="Wu X."/>
            <person name="de Brujin I."/>
            <person name="Lundin D."/>
            <person name="Andersson A."/>
            <person name="Bertilsson S."/>
            <person name="Dopson M."/>
        </authorList>
    </citation>
    <scope>NUCLEOTIDE SEQUENCE</scope>
    <source>
        <strain evidence="1">MM171A01484</strain>
        <strain evidence="2">MM171B01154</strain>
    </source>
</reference>
<evidence type="ECO:0000313" key="2">
    <source>
        <dbReference type="EMBL" id="QJB02599.1"/>
    </source>
</evidence>
<sequence>MASGDVNAILRTYLVTALAAEAWVARIYCPRLPEGARLPALAFFVRGGTSTPYIPAIVSPSVQFDCWGTSPIEARSVYIALYDCLQGIENVTVGAYKIKSAIEEVQGYEMQDVEFPGYHRVVTFFEIMLQI</sequence>
<accession>A0A6M3LU12</accession>
<protein>
    <recommendedName>
        <fullName evidence="3">Tail protein</fullName>
    </recommendedName>
</protein>
<name>A0A6M3LU12_9ZZZZ</name>
<proteinExistence type="predicted"/>
<organism evidence="1">
    <name type="scientific">viral metagenome</name>
    <dbReference type="NCBI Taxonomy" id="1070528"/>
    <lineage>
        <taxon>unclassified sequences</taxon>
        <taxon>metagenomes</taxon>
        <taxon>organismal metagenomes</taxon>
    </lineage>
</organism>
<evidence type="ECO:0008006" key="3">
    <source>
        <dbReference type="Google" id="ProtNLM"/>
    </source>
</evidence>
<gene>
    <name evidence="1" type="ORF">MM171A01484_0006</name>
    <name evidence="2" type="ORF">MM171B01154_0005</name>
</gene>